<dbReference type="Pfam" id="PF06067">
    <property type="entry name" value="DUF932"/>
    <property type="match status" value="1"/>
</dbReference>
<evidence type="ECO:0000313" key="1">
    <source>
        <dbReference type="EMBL" id="SFA55105.1"/>
    </source>
</evidence>
<dbReference type="AlphaFoldDB" id="A0A1I0TTI3"/>
<proteinExistence type="predicted"/>
<reference evidence="2" key="1">
    <citation type="submission" date="2016-10" db="EMBL/GenBank/DDBJ databases">
        <authorList>
            <person name="Varghese N."/>
            <person name="Submissions S."/>
        </authorList>
    </citation>
    <scope>NUCLEOTIDE SEQUENCE [LARGE SCALE GENOMIC DNA]</scope>
    <source>
        <strain evidence="2">DSM 18130</strain>
    </source>
</reference>
<protein>
    <submittedName>
        <fullName evidence="1">Phage/plasmid-like protein TIGR03299</fullName>
    </submittedName>
</protein>
<gene>
    <name evidence="1" type="ORF">SAMN04488511_11487</name>
</gene>
<dbReference type="STRING" id="332999.SAMN04488511_11487"/>
<keyword evidence="2" id="KW-1185">Reference proteome</keyword>
<dbReference type="RefSeq" id="WP_090985835.1">
    <property type="nucleotide sequence ID" value="NZ_FOJM01000014.1"/>
</dbReference>
<name>A0A1I0TTI3_9SPHI</name>
<evidence type="ECO:0000313" key="2">
    <source>
        <dbReference type="Proteomes" id="UP000198836"/>
    </source>
</evidence>
<accession>A0A1I0TTI3</accession>
<organism evidence="1 2">
    <name type="scientific">Pedobacter suwonensis</name>
    <dbReference type="NCBI Taxonomy" id="332999"/>
    <lineage>
        <taxon>Bacteria</taxon>
        <taxon>Pseudomonadati</taxon>
        <taxon>Bacteroidota</taxon>
        <taxon>Sphingobacteriia</taxon>
        <taxon>Sphingobacteriales</taxon>
        <taxon>Sphingobacteriaceae</taxon>
        <taxon>Pedobacter</taxon>
    </lineage>
</organism>
<sequence>MAHNLNYNSRTDKYSFFSVKEKAWHGLGIIVESYPTSAEALKFAGLDYNVEKRPLFTVDSRNLVTFQSKDAGGLNDAFMPDILVPNFYSTVRTDTEEVLGVVGRDYKVVQNTEAFSFFDSIVGGGEGILYETAGALGKGERIFITAKLPSYIKVGKDDLIEQYLFLTTSHDGFGSITAAFTPVRIVCNNTLNAAIKNSSSSIRIRHSSGANDRLKQAHTLMGISGRIGDEMEQIFNHWAKVRITDADLKKLVQVAMAPNREVLDKLQRGLLDEASSVYKNIVDDVYSYAMSAPSQLIDTAKGTLFGAYNAVTGYYQNARKFKDSEAKFKSIIEGTAKQRGQSAFDLCLDLGKNGNVDFQLN</sequence>
<dbReference type="EMBL" id="FOJM01000014">
    <property type="protein sequence ID" value="SFA55105.1"/>
    <property type="molecule type" value="Genomic_DNA"/>
</dbReference>
<dbReference type="InterPro" id="IPR017686">
    <property type="entry name" value="Phg/plasmid-like_prot"/>
</dbReference>
<dbReference type="OrthoDB" id="576140at2"/>
<dbReference type="InterPro" id="IPR026325">
    <property type="entry name" value="DUF932"/>
</dbReference>
<dbReference type="NCBIfam" id="TIGR03299">
    <property type="entry name" value="LGT_TIGR03299"/>
    <property type="match status" value="1"/>
</dbReference>
<dbReference type="Proteomes" id="UP000198836">
    <property type="component" value="Unassembled WGS sequence"/>
</dbReference>